<protein>
    <submittedName>
        <fullName evidence="2">Uncharacterized protein</fullName>
    </submittedName>
</protein>
<feature type="transmembrane region" description="Helical" evidence="1">
    <location>
        <begin position="58"/>
        <end position="86"/>
    </location>
</feature>
<dbReference type="Proteomes" id="UP000295075">
    <property type="component" value="Unassembled WGS sequence"/>
</dbReference>
<keyword evidence="1" id="KW-1133">Transmembrane helix</keyword>
<keyword evidence="1" id="KW-0472">Membrane</keyword>
<keyword evidence="3" id="KW-1185">Reference proteome</keyword>
<evidence type="ECO:0000313" key="2">
    <source>
        <dbReference type="EMBL" id="TDC23725.1"/>
    </source>
</evidence>
<accession>A0A4V2XPX2</accession>
<name>A0A4V2XPX2_9ACTN</name>
<dbReference type="EMBL" id="SMKA01000157">
    <property type="protein sequence ID" value="TDC23725.1"/>
    <property type="molecule type" value="Genomic_DNA"/>
</dbReference>
<feature type="transmembrane region" description="Helical" evidence="1">
    <location>
        <begin position="145"/>
        <end position="169"/>
    </location>
</feature>
<evidence type="ECO:0000313" key="3">
    <source>
        <dbReference type="Proteomes" id="UP000295075"/>
    </source>
</evidence>
<proteinExistence type="predicted"/>
<dbReference type="AlphaFoldDB" id="A0A4V2XPX2"/>
<feature type="transmembrane region" description="Helical" evidence="1">
    <location>
        <begin position="107"/>
        <end position="125"/>
    </location>
</feature>
<evidence type="ECO:0000256" key="1">
    <source>
        <dbReference type="SAM" id="Phobius"/>
    </source>
</evidence>
<keyword evidence="1" id="KW-0812">Transmembrane</keyword>
<feature type="transmembrane region" description="Helical" evidence="1">
    <location>
        <begin position="20"/>
        <end position="38"/>
    </location>
</feature>
<organism evidence="2 3">
    <name type="scientific">Kribbella albertanoniae</name>
    <dbReference type="NCBI Taxonomy" id="1266829"/>
    <lineage>
        <taxon>Bacteria</taxon>
        <taxon>Bacillati</taxon>
        <taxon>Actinomycetota</taxon>
        <taxon>Actinomycetes</taxon>
        <taxon>Propionibacteriales</taxon>
        <taxon>Kribbellaceae</taxon>
        <taxon>Kribbella</taxon>
    </lineage>
</organism>
<dbReference type="OrthoDB" id="2717873at2"/>
<gene>
    <name evidence="2" type="ORF">E1261_27740</name>
</gene>
<comment type="caution">
    <text evidence="2">The sequence shown here is derived from an EMBL/GenBank/DDBJ whole genome shotgun (WGS) entry which is preliminary data.</text>
</comment>
<sequence>MVMVPLSQRAEVVGRPPARWAVWCAYAVPWMILPTALWRLPIAFGFAMGMVDPSAPPWAWWAVPYTLGLIVLIEVLAVLTVGLVAPWGEAVPRWLPWVGGVRVNPRVVTAAAVIGGLALSVLWISDLIRWLLGDRVEFRSGWWETIALVALLTHVAWGPLLLAVTVDYWRRHREG</sequence>
<reference evidence="2 3" key="1">
    <citation type="submission" date="2019-03" db="EMBL/GenBank/DDBJ databases">
        <title>Draft genome sequences of novel Actinobacteria.</title>
        <authorList>
            <person name="Sahin N."/>
            <person name="Ay H."/>
            <person name="Saygin H."/>
        </authorList>
    </citation>
    <scope>NUCLEOTIDE SEQUENCE [LARGE SCALE GENOMIC DNA]</scope>
    <source>
        <strain evidence="2 3">JCM 30547</strain>
    </source>
</reference>